<feature type="transmembrane region" description="Helical" evidence="9">
    <location>
        <begin position="20"/>
        <end position="38"/>
    </location>
</feature>
<keyword evidence="5 9" id="KW-0812">Transmembrane</keyword>
<dbReference type="PANTHER" id="PTHR42865">
    <property type="entry name" value="PROTON/GLUTAMATE-ASPARTATE SYMPORTER"/>
    <property type="match status" value="1"/>
</dbReference>
<evidence type="ECO:0000256" key="1">
    <source>
        <dbReference type="ARBA" id="ARBA00004429"/>
    </source>
</evidence>
<dbReference type="EMBL" id="LUTU01000014">
    <property type="protein sequence ID" value="OAJ66703.1"/>
    <property type="molecule type" value="Genomic_DNA"/>
</dbReference>
<dbReference type="AlphaFoldDB" id="A0A1B6VHL9"/>
<dbReference type="PANTHER" id="PTHR42865:SF1">
    <property type="entry name" value="AEROBIC C4-DICARBOXYLATE TRANSPORT PROTEIN"/>
    <property type="match status" value="1"/>
</dbReference>
<evidence type="ECO:0000313" key="11">
    <source>
        <dbReference type="Proteomes" id="UP000077786"/>
    </source>
</evidence>
<feature type="transmembrane region" description="Helical" evidence="9">
    <location>
        <begin position="163"/>
        <end position="181"/>
    </location>
</feature>
<feature type="transmembrane region" description="Helical" evidence="9">
    <location>
        <begin position="202"/>
        <end position="226"/>
    </location>
</feature>
<sequence length="437" mass="45902">MTSNTSLSKDAKRRFRPGIFSQVVVATLIGILVGLFAPHVAGQFRWLTDLFLRLILMAVGPLLFCIVVTGITGAGSLGAVGRLGFRSLIYFESMTTLVLLLSVGTAMLIRPGQGLTFTPSPEDAHIVASYAANAHLLHGQGFTGFILSLVPRSPVAAFAEGNILQILFFAILTGCCLSRIGDTGAPVTRLIESLSTLFSRMMRLIIALAPLGVFGAVATTVAEYGLDAIGRLASFVVLYFAAIAVFIVVLLGGCLLACGVHPWRFARYFREEILIVTATTSSDSVLPSIMAKLEAMGVSRQVVGLVVPAGYSLNLDALSIYLGFAIVFLADVTGTPLTLTQMLSMLATALITSKGAHGVPGIAIVVLAATLAAAPSIPLSSLVLLLAVDWFIGIARAVGNLAGNCVAPVVMAAWTGALDREQARHILAPHVKMELPS</sequence>
<dbReference type="SUPFAM" id="SSF118215">
    <property type="entry name" value="Proton glutamate symport protein"/>
    <property type="match status" value="1"/>
</dbReference>
<evidence type="ECO:0000256" key="5">
    <source>
        <dbReference type="ARBA" id="ARBA00022692"/>
    </source>
</evidence>
<dbReference type="GO" id="GO:0015366">
    <property type="term" value="F:malate:proton symporter activity"/>
    <property type="evidence" value="ECO:0007669"/>
    <property type="project" value="TreeGrafter"/>
</dbReference>
<dbReference type="InterPro" id="IPR036458">
    <property type="entry name" value="Na:dicarbo_symporter_sf"/>
</dbReference>
<organism evidence="10 11">
    <name type="scientific">Gluconobacter cerinus</name>
    <dbReference type="NCBI Taxonomy" id="38307"/>
    <lineage>
        <taxon>Bacteria</taxon>
        <taxon>Pseudomonadati</taxon>
        <taxon>Pseudomonadota</taxon>
        <taxon>Alphaproteobacteria</taxon>
        <taxon>Acetobacterales</taxon>
        <taxon>Acetobacteraceae</taxon>
        <taxon>Gluconobacter</taxon>
    </lineage>
</organism>
<proteinExistence type="inferred from homology"/>
<dbReference type="Gene3D" id="1.10.3860.10">
    <property type="entry name" value="Sodium:dicarboxylate symporter"/>
    <property type="match status" value="1"/>
</dbReference>
<dbReference type="PATRIC" id="fig|38307.3.peg.2959"/>
<protein>
    <submittedName>
        <fullName evidence="10">C4-dicarboxylate ABC transporter</fullName>
    </submittedName>
</protein>
<dbReference type="InterPro" id="IPR001991">
    <property type="entry name" value="Na-dicarboxylate_symporter"/>
</dbReference>
<dbReference type="OrthoDB" id="9766690at2"/>
<dbReference type="Proteomes" id="UP000077786">
    <property type="component" value="Unassembled WGS sequence"/>
</dbReference>
<evidence type="ECO:0000256" key="3">
    <source>
        <dbReference type="ARBA" id="ARBA00022448"/>
    </source>
</evidence>
<evidence type="ECO:0000313" key="10">
    <source>
        <dbReference type="EMBL" id="OAJ66703.1"/>
    </source>
</evidence>
<feature type="transmembrane region" description="Helical" evidence="9">
    <location>
        <begin position="89"/>
        <end position="109"/>
    </location>
</feature>
<evidence type="ECO:0000256" key="7">
    <source>
        <dbReference type="ARBA" id="ARBA00022989"/>
    </source>
</evidence>
<feature type="transmembrane region" description="Helical" evidence="9">
    <location>
        <begin position="232"/>
        <end position="260"/>
    </location>
</feature>
<keyword evidence="4" id="KW-1003">Cell membrane</keyword>
<keyword evidence="7 9" id="KW-1133">Transmembrane helix</keyword>
<dbReference type="RefSeq" id="WP_064275285.1">
    <property type="nucleotide sequence ID" value="NZ_LUTU01000014.1"/>
</dbReference>
<evidence type="ECO:0000256" key="6">
    <source>
        <dbReference type="ARBA" id="ARBA00022847"/>
    </source>
</evidence>
<keyword evidence="6" id="KW-0769">Symport</keyword>
<keyword evidence="3" id="KW-0813">Transport</keyword>
<dbReference type="Pfam" id="PF00375">
    <property type="entry name" value="SDF"/>
    <property type="match status" value="1"/>
</dbReference>
<keyword evidence="8 9" id="KW-0472">Membrane</keyword>
<gene>
    <name evidence="10" type="ORF">A0123_02837</name>
</gene>
<dbReference type="PRINTS" id="PR00173">
    <property type="entry name" value="EDTRNSPORT"/>
</dbReference>
<dbReference type="GO" id="GO:0015138">
    <property type="term" value="F:fumarate transmembrane transporter activity"/>
    <property type="evidence" value="ECO:0007669"/>
    <property type="project" value="TreeGrafter"/>
</dbReference>
<dbReference type="GO" id="GO:0070778">
    <property type="term" value="P:L-aspartate transmembrane transport"/>
    <property type="evidence" value="ECO:0007669"/>
    <property type="project" value="TreeGrafter"/>
</dbReference>
<feature type="transmembrane region" description="Helical" evidence="9">
    <location>
        <begin position="318"/>
        <end position="339"/>
    </location>
</feature>
<feature type="transmembrane region" description="Helical" evidence="9">
    <location>
        <begin position="50"/>
        <end position="77"/>
    </location>
</feature>
<name>A0A1B6VHL9_9PROT</name>
<feature type="transmembrane region" description="Helical" evidence="9">
    <location>
        <begin position="359"/>
        <end position="388"/>
    </location>
</feature>
<comment type="caution">
    <text evidence="10">The sequence shown here is derived from an EMBL/GenBank/DDBJ whole genome shotgun (WGS) entry which is preliminary data.</text>
</comment>
<reference evidence="10 11" key="1">
    <citation type="submission" date="2016-03" db="EMBL/GenBank/DDBJ databases">
        <title>Draft genome sequence of Gluconobacter cerinus strain CECT 9110.</title>
        <authorList>
            <person name="Sainz F."/>
            <person name="Mas A."/>
            <person name="Torija M.J."/>
        </authorList>
    </citation>
    <scope>NUCLEOTIDE SEQUENCE [LARGE SCALE GENOMIC DNA]</scope>
    <source>
        <strain evidence="10 11">CECT 9110</strain>
    </source>
</reference>
<evidence type="ECO:0000256" key="8">
    <source>
        <dbReference type="ARBA" id="ARBA00023136"/>
    </source>
</evidence>
<evidence type="ECO:0000256" key="2">
    <source>
        <dbReference type="ARBA" id="ARBA00006148"/>
    </source>
</evidence>
<dbReference type="GO" id="GO:0005886">
    <property type="term" value="C:plasma membrane"/>
    <property type="evidence" value="ECO:0007669"/>
    <property type="project" value="UniProtKB-SubCell"/>
</dbReference>
<accession>A0A1B6VHL9</accession>
<comment type="subcellular location">
    <subcellularLocation>
        <location evidence="1">Cell inner membrane</location>
        <topology evidence="1">Multi-pass membrane protein</topology>
    </subcellularLocation>
</comment>
<evidence type="ECO:0000256" key="9">
    <source>
        <dbReference type="SAM" id="Phobius"/>
    </source>
</evidence>
<dbReference type="GO" id="GO:0015141">
    <property type="term" value="F:succinate transmembrane transporter activity"/>
    <property type="evidence" value="ECO:0007669"/>
    <property type="project" value="TreeGrafter"/>
</dbReference>
<dbReference type="FunFam" id="1.10.3860.10:FF:000001">
    <property type="entry name" value="C4-dicarboxylate transport protein"/>
    <property type="match status" value="1"/>
</dbReference>
<evidence type="ECO:0000256" key="4">
    <source>
        <dbReference type="ARBA" id="ARBA00022475"/>
    </source>
</evidence>
<comment type="similarity">
    <text evidence="2">Belongs to the dicarboxylate/amino acid:cation symporter (DAACS) (TC 2.A.23) family.</text>
</comment>